<proteinExistence type="predicted"/>
<feature type="transmembrane region" description="Helical" evidence="1">
    <location>
        <begin position="33"/>
        <end position="56"/>
    </location>
</feature>
<keyword evidence="1" id="KW-1133">Transmembrane helix</keyword>
<evidence type="ECO:0000313" key="2">
    <source>
        <dbReference type="EMBL" id="GEN31359.1"/>
    </source>
</evidence>
<protein>
    <submittedName>
        <fullName evidence="2">Uncharacterized protein</fullName>
    </submittedName>
</protein>
<dbReference type="EMBL" id="BJXW01000014">
    <property type="protein sequence ID" value="GEN31359.1"/>
    <property type="molecule type" value="Genomic_DNA"/>
</dbReference>
<gene>
    <name evidence="2" type="ORF">CQU01_15970</name>
</gene>
<organism evidence="2 3">
    <name type="scientific">Cerasibacillus quisquiliarum</name>
    <dbReference type="NCBI Taxonomy" id="227865"/>
    <lineage>
        <taxon>Bacteria</taxon>
        <taxon>Bacillati</taxon>
        <taxon>Bacillota</taxon>
        <taxon>Bacilli</taxon>
        <taxon>Bacillales</taxon>
        <taxon>Bacillaceae</taxon>
        <taxon>Cerasibacillus</taxon>
    </lineage>
</organism>
<sequence>MTYRMYLYMTSIALLILGLPIVGYIVFKDISHPVAYVGVISYVIMLALFLFFSFILFMKRLKHISAEDTKKIIKQFIILFILLSVVNIMITYLFSDEKVHFLKHLIMPFAISAGLTFYEIFSLQENK</sequence>
<comment type="caution">
    <text evidence="2">The sequence shown here is derived from an EMBL/GenBank/DDBJ whole genome shotgun (WGS) entry which is preliminary data.</text>
</comment>
<feature type="transmembrane region" description="Helical" evidence="1">
    <location>
        <begin position="76"/>
        <end position="95"/>
    </location>
</feature>
<feature type="transmembrane region" description="Helical" evidence="1">
    <location>
        <begin position="7"/>
        <end position="27"/>
    </location>
</feature>
<accession>A0A511UXL0</accession>
<keyword evidence="1" id="KW-0812">Transmembrane</keyword>
<dbReference type="Proteomes" id="UP000321491">
    <property type="component" value="Unassembled WGS sequence"/>
</dbReference>
<dbReference type="RefSeq" id="WP_146937476.1">
    <property type="nucleotide sequence ID" value="NZ_BJXW01000014.1"/>
</dbReference>
<feature type="transmembrane region" description="Helical" evidence="1">
    <location>
        <begin position="101"/>
        <end position="121"/>
    </location>
</feature>
<keyword evidence="1" id="KW-0472">Membrane</keyword>
<evidence type="ECO:0000256" key="1">
    <source>
        <dbReference type="SAM" id="Phobius"/>
    </source>
</evidence>
<dbReference type="AlphaFoldDB" id="A0A511UXL0"/>
<evidence type="ECO:0000313" key="3">
    <source>
        <dbReference type="Proteomes" id="UP000321491"/>
    </source>
</evidence>
<keyword evidence="3" id="KW-1185">Reference proteome</keyword>
<name>A0A511UXL0_9BACI</name>
<reference evidence="2 3" key="1">
    <citation type="submission" date="2019-07" db="EMBL/GenBank/DDBJ databases">
        <title>Whole genome shotgun sequence of Cerasibacillus quisquiliarum NBRC 102429.</title>
        <authorList>
            <person name="Hosoyama A."/>
            <person name="Uohara A."/>
            <person name="Ohji S."/>
            <person name="Ichikawa N."/>
        </authorList>
    </citation>
    <scope>NUCLEOTIDE SEQUENCE [LARGE SCALE GENOMIC DNA]</scope>
    <source>
        <strain evidence="2 3">NBRC 102429</strain>
    </source>
</reference>